<dbReference type="GO" id="GO:0098552">
    <property type="term" value="C:side of membrane"/>
    <property type="evidence" value="ECO:0007669"/>
    <property type="project" value="UniProtKB-KW"/>
</dbReference>
<dbReference type="PROSITE" id="PS52012">
    <property type="entry name" value="CFEM"/>
    <property type="match status" value="1"/>
</dbReference>
<dbReference type="GO" id="GO:0046872">
    <property type="term" value="F:metal ion binding"/>
    <property type="evidence" value="ECO:0007669"/>
    <property type="project" value="UniProtKB-UniRule"/>
</dbReference>
<dbReference type="Pfam" id="PF05730">
    <property type="entry name" value="CFEM"/>
    <property type="match status" value="1"/>
</dbReference>
<evidence type="ECO:0000256" key="4">
    <source>
        <dbReference type="ARBA" id="ARBA00022525"/>
    </source>
</evidence>
<evidence type="ECO:0000256" key="8">
    <source>
        <dbReference type="ARBA" id="ARBA00023288"/>
    </source>
</evidence>
<feature type="binding site" description="axial binding residue" evidence="9">
    <location>
        <position position="45"/>
    </location>
    <ligand>
        <name>heme</name>
        <dbReference type="ChEBI" id="CHEBI:30413"/>
    </ligand>
    <ligandPart>
        <name>Fe</name>
        <dbReference type="ChEBI" id="CHEBI:18248"/>
    </ligandPart>
</feature>
<keyword evidence="9" id="KW-0349">Heme</keyword>
<dbReference type="InterPro" id="IPR008427">
    <property type="entry name" value="Extracellular_membr_CFEM_dom"/>
</dbReference>
<keyword evidence="4" id="KW-0964">Secreted</keyword>
<organism evidence="12 13">
    <name type="scientific">Botryosphaeria dothidea</name>
    <dbReference type="NCBI Taxonomy" id="55169"/>
    <lineage>
        <taxon>Eukaryota</taxon>
        <taxon>Fungi</taxon>
        <taxon>Dikarya</taxon>
        <taxon>Ascomycota</taxon>
        <taxon>Pezizomycotina</taxon>
        <taxon>Dothideomycetes</taxon>
        <taxon>Dothideomycetes incertae sedis</taxon>
        <taxon>Botryosphaeriales</taxon>
        <taxon>Botryosphaeriaceae</taxon>
        <taxon>Botryosphaeria</taxon>
    </lineage>
</organism>
<reference evidence="12" key="1">
    <citation type="submission" date="2020-04" db="EMBL/GenBank/DDBJ databases">
        <title>Genome Assembly and Annotation of Botryosphaeria dothidea sdau 11-99, a Latent Pathogen of Apple Fruit Ring Rot in China.</title>
        <authorList>
            <person name="Yu C."/>
            <person name="Diao Y."/>
            <person name="Lu Q."/>
            <person name="Zhao J."/>
            <person name="Cui S."/>
            <person name="Peng C."/>
            <person name="He B."/>
            <person name="Liu H."/>
        </authorList>
    </citation>
    <scope>NUCLEOTIDE SEQUENCE [LARGE SCALE GENOMIC DNA]</scope>
    <source>
        <strain evidence="12">Sdau11-99</strain>
    </source>
</reference>
<gene>
    <name evidence="12" type="ORF">GTA08_BOTSDO09130</name>
</gene>
<feature type="signal peptide" evidence="10">
    <location>
        <begin position="1"/>
        <end position="18"/>
    </location>
</feature>
<comment type="caution">
    <text evidence="9">Lacks conserved residue(s) required for the propagation of feature annotation.</text>
</comment>
<comment type="similarity">
    <text evidence="3">Belongs to the RBT5 family.</text>
</comment>
<evidence type="ECO:0000313" key="13">
    <source>
        <dbReference type="Proteomes" id="UP000572817"/>
    </source>
</evidence>
<evidence type="ECO:0000256" key="10">
    <source>
        <dbReference type="SAM" id="SignalP"/>
    </source>
</evidence>
<accession>A0A8H4ILC1</accession>
<name>A0A8H4ILC1_9PEZI</name>
<keyword evidence="9" id="KW-0479">Metal-binding</keyword>
<keyword evidence="5" id="KW-0325">Glycoprotein</keyword>
<dbReference type="OrthoDB" id="3065412at2759"/>
<feature type="chain" id="PRO_5034024544" evidence="10">
    <location>
        <begin position="19"/>
        <end position="87"/>
    </location>
</feature>
<evidence type="ECO:0000256" key="3">
    <source>
        <dbReference type="ARBA" id="ARBA00010031"/>
    </source>
</evidence>
<evidence type="ECO:0000256" key="2">
    <source>
        <dbReference type="ARBA" id="ARBA00004613"/>
    </source>
</evidence>
<dbReference type="AlphaFoldDB" id="A0A8H4ILC1"/>
<evidence type="ECO:0000256" key="5">
    <source>
        <dbReference type="ARBA" id="ARBA00022622"/>
    </source>
</evidence>
<evidence type="ECO:0000256" key="1">
    <source>
        <dbReference type="ARBA" id="ARBA00004589"/>
    </source>
</evidence>
<evidence type="ECO:0000256" key="9">
    <source>
        <dbReference type="PROSITE-ProRule" id="PRU01356"/>
    </source>
</evidence>
<dbReference type="SMART" id="SM00747">
    <property type="entry name" value="CFEM"/>
    <property type="match status" value="1"/>
</dbReference>
<keyword evidence="13" id="KW-1185">Reference proteome</keyword>
<protein>
    <submittedName>
        <fullName evidence="12">Extracellular membrane-like protein</fullName>
    </submittedName>
</protein>
<keyword evidence="9" id="KW-0408">Iron</keyword>
<evidence type="ECO:0000256" key="7">
    <source>
        <dbReference type="ARBA" id="ARBA00023157"/>
    </source>
</evidence>
<dbReference type="Proteomes" id="UP000572817">
    <property type="component" value="Unassembled WGS sequence"/>
</dbReference>
<dbReference type="EMBL" id="WWBZ02000062">
    <property type="protein sequence ID" value="KAF4303321.1"/>
    <property type="molecule type" value="Genomic_DNA"/>
</dbReference>
<keyword evidence="5" id="KW-0336">GPI-anchor</keyword>
<proteinExistence type="inferred from homology"/>
<dbReference type="GO" id="GO:0005576">
    <property type="term" value="C:extracellular region"/>
    <property type="evidence" value="ECO:0007669"/>
    <property type="project" value="UniProtKB-SubCell"/>
</dbReference>
<comment type="caution">
    <text evidence="12">The sequence shown here is derived from an EMBL/GenBank/DDBJ whole genome shotgun (WGS) entry which is preliminary data.</text>
</comment>
<keyword evidence="6 10" id="KW-0732">Signal</keyword>
<evidence type="ECO:0000313" key="12">
    <source>
        <dbReference type="EMBL" id="KAF4303321.1"/>
    </source>
</evidence>
<keyword evidence="5" id="KW-0472">Membrane</keyword>
<evidence type="ECO:0000259" key="11">
    <source>
        <dbReference type="PROSITE" id="PS52012"/>
    </source>
</evidence>
<evidence type="ECO:0000256" key="6">
    <source>
        <dbReference type="ARBA" id="ARBA00022729"/>
    </source>
</evidence>
<comment type="subcellular location">
    <subcellularLocation>
        <location evidence="1">Membrane</location>
        <topology evidence="1">Lipid-anchor</topology>
        <topology evidence="1">GPI-anchor</topology>
    </subcellularLocation>
    <subcellularLocation>
        <location evidence="2">Secreted</location>
    </subcellularLocation>
</comment>
<keyword evidence="8" id="KW-0449">Lipoprotein</keyword>
<sequence>MKVISAIAMAVMVSAAAAATQDDIPACAQPCIAKAAPQVGCDANDLKCKCDKADELSSKAAQCVFDSCNNDDVMKAAKVSKEVCQGQ</sequence>
<keyword evidence="7 9" id="KW-1015">Disulfide bond</keyword>
<feature type="domain" description="CFEM" evidence="11">
    <location>
        <begin position="1"/>
        <end position="87"/>
    </location>
</feature>
<feature type="disulfide bond" evidence="9">
    <location>
        <begin position="41"/>
        <end position="48"/>
    </location>
</feature>